<comment type="caution">
    <text evidence="2">The sequence shown here is derived from an EMBL/GenBank/DDBJ whole genome shotgun (WGS) entry which is preliminary data.</text>
</comment>
<dbReference type="Proteomes" id="UP001162162">
    <property type="component" value="Unassembled WGS sequence"/>
</dbReference>
<reference evidence="2" key="1">
    <citation type="journal article" date="2023" name="Insect Mol. Biol.">
        <title>Genome sequencing provides insights into the evolution of gene families encoding plant cell wall-degrading enzymes in longhorned beetles.</title>
        <authorList>
            <person name="Shin N.R."/>
            <person name="Okamura Y."/>
            <person name="Kirsch R."/>
            <person name="Pauchet Y."/>
        </authorList>
    </citation>
    <scope>NUCLEOTIDE SEQUENCE</scope>
    <source>
        <strain evidence="2">AMC_N1</strain>
    </source>
</reference>
<feature type="compositionally biased region" description="Basic and acidic residues" evidence="1">
    <location>
        <begin position="274"/>
        <end position="283"/>
    </location>
</feature>
<keyword evidence="3" id="KW-1185">Reference proteome</keyword>
<feature type="compositionally biased region" description="Basic residues" evidence="1">
    <location>
        <begin position="227"/>
        <end position="248"/>
    </location>
</feature>
<proteinExistence type="predicted"/>
<sequence>MSTSIETLSELDLVKTLEKNKQVIEEAEPEELELDFYKASMSIPPRFVPSRISFGFSFSLSFDDLLDEESSSSDETKAGKPPGKHHEEVAAAGEDDHSEEVLRAWFSYHLWHHRMEEMADPNKGWVPFEEAIIESNKEVNALNNTFAPPEAKMEWMDYLEKRKELTKRMKENIFINNCVLLAIKHFYETFLFTLLKIAFRCSHSLITQQVNDKWYVPKIIKTDLKMPKPKKPKKEKKPKEKKPKKEKKAKGAKDKKGKGKGKEKKEKKKKEKPKKLTKEEKAELARLKREQELLEEEERKAEENRRFMFPLGEAATDDFFKGIFENWVKVEKKSKDKKGKKKK</sequence>
<gene>
    <name evidence="2" type="ORF">NQ318_017745</name>
</gene>
<feature type="region of interest" description="Disordered" evidence="1">
    <location>
        <begin position="225"/>
        <end position="283"/>
    </location>
</feature>
<name>A0AAV8YA18_9CUCU</name>
<evidence type="ECO:0000313" key="2">
    <source>
        <dbReference type="EMBL" id="KAJ8947382.1"/>
    </source>
</evidence>
<feature type="compositionally biased region" description="Basic and acidic residues" evidence="1">
    <location>
        <begin position="74"/>
        <end position="89"/>
    </location>
</feature>
<dbReference type="EMBL" id="JAPWTK010000162">
    <property type="protein sequence ID" value="KAJ8947382.1"/>
    <property type="molecule type" value="Genomic_DNA"/>
</dbReference>
<feature type="compositionally biased region" description="Basic residues" evidence="1">
    <location>
        <begin position="255"/>
        <end position="273"/>
    </location>
</feature>
<feature type="region of interest" description="Disordered" evidence="1">
    <location>
        <begin position="69"/>
        <end position="95"/>
    </location>
</feature>
<protein>
    <submittedName>
        <fullName evidence="2">Uncharacterized protein</fullName>
    </submittedName>
</protein>
<evidence type="ECO:0000256" key="1">
    <source>
        <dbReference type="SAM" id="MobiDB-lite"/>
    </source>
</evidence>
<dbReference type="AlphaFoldDB" id="A0AAV8YA18"/>
<organism evidence="2 3">
    <name type="scientific">Aromia moschata</name>
    <dbReference type="NCBI Taxonomy" id="1265417"/>
    <lineage>
        <taxon>Eukaryota</taxon>
        <taxon>Metazoa</taxon>
        <taxon>Ecdysozoa</taxon>
        <taxon>Arthropoda</taxon>
        <taxon>Hexapoda</taxon>
        <taxon>Insecta</taxon>
        <taxon>Pterygota</taxon>
        <taxon>Neoptera</taxon>
        <taxon>Endopterygota</taxon>
        <taxon>Coleoptera</taxon>
        <taxon>Polyphaga</taxon>
        <taxon>Cucujiformia</taxon>
        <taxon>Chrysomeloidea</taxon>
        <taxon>Cerambycidae</taxon>
        <taxon>Cerambycinae</taxon>
        <taxon>Callichromatini</taxon>
        <taxon>Aromia</taxon>
    </lineage>
</organism>
<evidence type="ECO:0000313" key="3">
    <source>
        <dbReference type="Proteomes" id="UP001162162"/>
    </source>
</evidence>
<accession>A0AAV8YA18</accession>